<dbReference type="CDD" id="cd07777">
    <property type="entry name" value="ASKHA_NBD_FGGY_SHK"/>
    <property type="match status" value="1"/>
</dbReference>
<dbReference type="EMBL" id="HBUF01608186">
    <property type="protein sequence ID" value="CAG6778093.1"/>
    <property type="molecule type" value="Transcribed_RNA"/>
</dbReference>
<protein>
    <submittedName>
        <fullName evidence="6">Sedoheptulokinase</fullName>
    </submittedName>
</protein>
<evidence type="ECO:0000259" key="5">
    <source>
        <dbReference type="Pfam" id="PF00370"/>
    </source>
</evidence>
<comment type="similarity">
    <text evidence="1">Belongs to the FGGY kinase family.</text>
</comment>
<evidence type="ECO:0000256" key="3">
    <source>
        <dbReference type="ARBA" id="ARBA00022777"/>
    </source>
</evidence>
<dbReference type="EMBL" id="HBUF01608188">
    <property type="protein sequence ID" value="CAG6778097.1"/>
    <property type="molecule type" value="Transcribed_RNA"/>
</dbReference>
<dbReference type="GO" id="GO:0050277">
    <property type="term" value="F:sedoheptulokinase activity"/>
    <property type="evidence" value="ECO:0007669"/>
    <property type="project" value="TreeGrafter"/>
</dbReference>
<evidence type="ECO:0000256" key="2">
    <source>
        <dbReference type="ARBA" id="ARBA00022679"/>
    </source>
</evidence>
<reference evidence="6" key="1">
    <citation type="submission" date="2021-05" db="EMBL/GenBank/DDBJ databases">
        <authorList>
            <person name="Alioto T."/>
            <person name="Alioto T."/>
            <person name="Gomez Garrido J."/>
        </authorList>
    </citation>
    <scope>NUCLEOTIDE SEQUENCE</scope>
</reference>
<accession>A0A8D9B7G1</accession>
<feature type="region of interest" description="Disordered" evidence="4">
    <location>
        <begin position="27"/>
        <end position="50"/>
    </location>
</feature>
<dbReference type="SUPFAM" id="SSF53067">
    <property type="entry name" value="Actin-like ATPase domain"/>
    <property type="match status" value="1"/>
</dbReference>
<dbReference type="FunFam" id="3.30.420.40:FF:000132">
    <property type="entry name" value="Sedoheptulokinase"/>
    <property type="match status" value="1"/>
</dbReference>
<evidence type="ECO:0000256" key="4">
    <source>
        <dbReference type="SAM" id="MobiDB-lite"/>
    </source>
</evidence>
<dbReference type="Gene3D" id="3.30.420.40">
    <property type="match status" value="2"/>
</dbReference>
<feature type="domain" description="Carbohydrate kinase FGGY N-terminal" evidence="5">
    <location>
        <begin position="4"/>
        <end position="253"/>
    </location>
</feature>
<dbReference type="AlphaFoldDB" id="A0A8D9B7G1"/>
<feature type="region of interest" description="Disordered" evidence="4">
    <location>
        <begin position="326"/>
        <end position="399"/>
    </location>
</feature>
<proteinExistence type="inferred from homology"/>
<dbReference type="PANTHER" id="PTHR10196">
    <property type="entry name" value="SUGAR KINASE"/>
    <property type="match status" value="1"/>
</dbReference>
<sequence>MSSVVLGIDIGTTSVKVCLIDADTREELSSESKDTQSNIPPSGESAPGAHEQNVRKIVSTLYNCLLWLPKEYLRQVKRIGICGQMHGLVLWRHPAWTDKFELVNENISNLITWQDTRCDHHYLARLPLPDSHLKAYTGYGINTLLWLLDHQPDAVTGYTHAATIQDFIVAMLCDLQAPVMSNQNAASWGYFNCKLNAWNEQILRAHNPQFPLHLLPDIKPSGTIVGKLTYDWLGIAKDTPITVALGDLQCSVLATLQHNTDAIINISTSAQIAFIDENFVPKDHYVDETNSFILQDETNRKDHTIQTANTGLITKELPEHDENLGMKDTISGQTSKSTEESTVVGSTRIETQNMQETLLETPPHSVRQTDKTSQETKRSCDEQNQIETPSQRNRIDNGQIRDRLQNLEINDDVVGLDPTINTLGRLGEDNIGYDEVDPILPTKHTTSVASTNQSTRFDNPQSCRSKLRKGIKLCCSCSGSCSAAEVSPPSQQDHIEHFPYFNGNYIAVGASMNGGNCLATVVCTLQAWFKEFGFNVPQNQIWSKLINAVDDPEGHIARNESDLKFLPTLLGDRHVIEESASILNITPGNLAISKMFIALCKGIIDNLHSIMSRERLHTARIDRIIGIGSCLTRNHILQHYVNQEHRELNEVPRIGRVRSCSLTVQLYCHRRQLGVPPSPHGLLCSMETLRHCFNYLLP</sequence>
<dbReference type="GO" id="GO:0006071">
    <property type="term" value="P:glycerol metabolic process"/>
    <property type="evidence" value="ECO:0007669"/>
    <property type="project" value="TreeGrafter"/>
</dbReference>
<keyword evidence="2" id="KW-0808">Transferase</keyword>
<organism evidence="6">
    <name type="scientific">Cacopsylla melanoneura</name>
    <dbReference type="NCBI Taxonomy" id="428564"/>
    <lineage>
        <taxon>Eukaryota</taxon>
        <taxon>Metazoa</taxon>
        <taxon>Ecdysozoa</taxon>
        <taxon>Arthropoda</taxon>
        <taxon>Hexapoda</taxon>
        <taxon>Insecta</taxon>
        <taxon>Pterygota</taxon>
        <taxon>Neoptera</taxon>
        <taxon>Paraneoptera</taxon>
        <taxon>Hemiptera</taxon>
        <taxon>Sternorrhyncha</taxon>
        <taxon>Psylloidea</taxon>
        <taxon>Psyllidae</taxon>
        <taxon>Psyllinae</taxon>
        <taxon>Cacopsylla</taxon>
    </lineage>
</organism>
<evidence type="ECO:0000256" key="1">
    <source>
        <dbReference type="ARBA" id="ARBA00009156"/>
    </source>
</evidence>
<dbReference type="Pfam" id="PF00370">
    <property type="entry name" value="FGGY_N"/>
    <property type="match status" value="1"/>
</dbReference>
<dbReference type="InterPro" id="IPR018484">
    <property type="entry name" value="FGGY_N"/>
</dbReference>
<feature type="compositionally biased region" description="Polar residues" evidence="4">
    <location>
        <begin position="330"/>
        <end position="358"/>
    </location>
</feature>
<dbReference type="PANTHER" id="PTHR10196:SF67">
    <property type="entry name" value="SEDOHEPTULOKINASE"/>
    <property type="match status" value="1"/>
</dbReference>
<evidence type="ECO:0000313" key="6">
    <source>
        <dbReference type="EMBL" id="CAG6778097.1"/>
    </source>
</evidence>
<keyword evidence="3 6" id="KW-0418">Kinase</keyword>
<feature type="compositionally biased region" description="Polar residues" evidence="4">
    <location>
        <begin position="382"/>
        <end position="392"/>
    </location>
</feature>
<feature type="compositionally biased region" description="Basic and acidic residues" evidence="4">
    <location>
        <begin position="367"/>
        <end position="381"/>
    </location>
</feature>
<dbReference type="InterPro" id="IPR043129">
    <property type="entry name" value="ATPase_NBD"/>
</dbReference>
<name>A0A8D9B7G1_9HEMI</name>
<dbReference type="GO" id="GO:0005829">
    <property type="term" value="C:cytosol"/>
    <property type="evidence" value="ECO:0007669"/>
    <property type="project" value="TreeGrafter"/>
</dbReference>